<dbReference type="Gene3D" id="3.30.420.140">
    <property type="entry name" value="YqgF/RNase H-like domain"/>
    <property type="match status" value="1"/>
</dbReference>
<dbReference type="Pfam" id="PF09371">
    <property type="entry name" value="Tex_N"/>
    <property type="match status" value="1"/>
</dbReference>
<dbReference type="GO" id="GO:0006139">
    <property type="term" value="P:nucleobase-containing compound metabolic process"/>
    <property type="evidence" value="ECO:0007669"/>
    <property type="project" value="InterPro"/>
</dbReference>
<dbReference type="FunFam" id="3.30.420.140:FF:000001">
    <property type="entry name" value="RNA-binding transcriptional accessory protein"/>
    <property type="match status" value="1"/>
</dbReference>
<dbReference type="InterPro" id="IPR041692">
    <property type="entry name" value="HHH_9"/>
</dbReference>
<dbReference type="InterPro" id="IPR010994">
    <property type="entry name" value="RuvA_2-like"/>
</dbReference>
<keyword evidence="1" id="KW-0694">RNA-binding</keyword>
<dbReference type="SUPFAM" id="SSF47781">
    <property type="entry name" value="RuvA domain 2-like"/>
    <property type="match status" value="2"/>
</dbReference>
<dbReference type="Pfam" id="PF17674">
    <property type="entry name" value="HHH_9"/>
    <property type="match status" value="1"/>
</dbReference>
<dbReference type="Pfam" id="PF22706">
    <property type="entry name" value="Tex_central_region"/>
    <property type="match status" value="1"/>
</dbReference>
<dbReference type="Gene3D" id="1.10.3500.10">
    <property type="entry name" value="Tex N-terminal region-like"/>
    <property type="match status" value="1"/>
</dbReference>
<dbReference type="FunFam" id="2.40.50.140:FF:000051">
    <property type="entry name" value="RNA-binding transcriptional accessory protein"/>
    <property type="match status" value="1"/>
</dbReference>
<evidence type="ECO:0000313" key="4">
    <source>
        <dbReference type="EMBL" id="GGN59531.1"/>
    </source>
</evidence>
<sequence>MTTPLVGSIEGRIAEELGVRERQVKAAVDLLDGGSTVPFIARYRKEATEMLDDAQLRTIEERLRYLRELEERRAAILDSVREQGKLTAEVEAQIRGAETKARLEDIYLPFKPKRRTKAQIAREAGLEPLAEGLLGDPSVDPLAAAAAFVDADKGVADPQAALDGARSILTERFSEDADLIGELRERMWVRGRLAAKVRDGKEEAGAKFADYFDFAEPFKELPSHRILAMLRGEKEEVLDLVLEPEEPSEQPGPSSYEGIVAHRFAIADRGRPADKWLTDTVRWAWRTRILVHLGIDLRLRLRTAAEDEAVNVFAANLRDLLLAAPAGTRATLGLDPGFRTGVKVAVVDATGKVVATDVIYPHVPANKWDEAIAKLARLAKEHEVELIAIGNGTASRETDKLAGELITKHPELKLTKVMVSEAGASVYSASAFASQELPDMDVSLRGAVSIARRLQDPLAELVKIDPKSIGVGQYQHDLSEVKLSRSLDAVVEDCVNGVGVDVNTASAPLLARVSGITSGLAENIVAHRDANGPFRSRTALKSVARLGPKAYEQCAGFLRIRGGDDPLDASSVHPEAYPVVRRMVKTAGSEVASLIGNTGVLRSLRPDEFVDETFGLPTVTDILRELEKPGRDPRPAFKTATFKEGVEKISDLASGMVLEGVVTNVAAFGAFVDVGVHQDGLVHVSAMSKTFVKDPRDVVKPGDIVKVKVLDIDIPRKRISLTLRLDDEAAPQGEQQGGGRPQRGGRPPQQRGQQQRGQQQRQGRGGAGGGSRQAAPPPANSAMADALRRAGLVDPKRGRG</sequence>
<reference evidence="4 5" key="1">
    <citation type="journal article" date="2014" name="Int. J. Syst. Evol. Microbiol.">
        <title>Complete genome sequence of Corynebacterium casei LMG S-19264T (=DSM 44701T), isolated from a smear-ripened cheese.</title>
        <authorList>
            <consortium name="US DOE Joint Genome Institute (JGI-PGF)"/>
            <person name="Walter F."/>
            <person name="Albersmeier A."/>
            <person name="Kalinowski J."/>
            <person name="Ruckert C."/>
        </authorList>
    </citation>
    <scope>NUCLEOTIDE SEQUENCE [LARGE SCALE GENOMIC DNA]</scope>
    <source>
        <strain evidence="4 5">CGMCC 4.7111</strain>
    </source>
</reference>
<name>A0A917XYE0_9ACTN</name>
<dbReference type="CDD" id="cd05685">
    <property type="entry name" value="S1_Tex"/>
    <property type="match status" value="1"/>
</dbReference>
<dbReference type="InterPro" id="IPR012337">
    <property type="entry name" value="RNaseH-like_sf"/>
</dbReference>
<gene>
    <name evidence="4" type="ORF">GCM10011579_023920</name>
</gene>
<evidence type="ECO:0000256" key="2">
    <source>
        <dbReference type="SAM" id="MobiDB-lite"/>
    </source>
</evidence>
<dbReference type="Gene3D" id="2.40.50.140">
    <property type="entry name" value="Nucleic acid-binding proteins"/>
    <property type="match status" value="1"/>
</dbReference>
<proteinExistence type="predicted"/>
<dbReference type="Proteomes" id="UP000600365">
    <property type="component" value="Unassembled WGS sequence"/>
</dbReference>
<dbReference type="InterPro" id="IPR032639">
    <property type="entry name" value="Tex_YqgF"/>
</dbReference>
<dbReference type="Pfam" id="PF12836">
    <property type="entry name" value="HHH_3"/>
    <property type="match status" value="1"/>
</dbReference>
<evidence type="ECO:0000259" key="3">
    <source>
        <dbReference type="PROSITE" id="PS50126"/>
    </source>
</evidence>
<dbReference type="SMART" id="SM00732">
    <property type="entry name" value="YqgFc"/>
    <property type="match status" value="1"/>
</dbReference>
<dbReference type="GO" id="GO:0006412">
    <property type="term" value="P:translation"/>
    <property type="evidence" value="ECO:0007669"/>
    <property type="project" value="TreeGrafter"/>
</dbReference>
<dbReference type="Gene3D" id="1.10.150.310">
    <property type="entry name" value="Tex RuvX-like domain-like"/>
    <property type="match status" value="1"/>
</dbReference>
<feature type="compositionally biased region" description="Low complexity" evidence="2">
    <location>
        <begin position="744"/>
        <end position="762"/>
    </location>
</feature>
<dbReference type="InterPro" id="IPR003029">
    <property type="entry name" value="S1_domain"/>
</dbReference>
<dbReference type="InterPro" id="IPR037027">
    <property type="entry name" value="YqgF/RNaseH-like_dom_sf"/>
</dbReference>
<dbReference type="PROSITE" id="PS50889">
    <property type="entry name" value="S4"/>
    <property type="match status" value="1"/>
</dbReference>
<dbReference type="FunFam" id="1.10.150.310:FF:000001">
    <property type="entry name" value="RNA-binding transcriptional accessory protein"/>
    <property type="match status" value="1"/>
</dbReference>
<dbReference type="SUPFAM" id="SSF158832">
    <property type="entry name" value="Tex N-terminal region-like"/>
    <property type="match status" value="1"/>
</dbReference>
<dbReference type="InterPro" id="IPR044146">
    <property type="entry name" value="S1_Tex"/>
</dbReference>
<dbReference type="Pfam" id="PF16921">
    <property type="entry name" value="Tex_YqgF"/>
    <property type="match status" value="1"/>
</dbReference>
<dbReference type="GO" id="GO:0005737">
    <property type="term" value="C:cytoplasm"/>
    <property type="evidence" value="ECO:0007669"/>
    <property type="project" value="UniProtKB-ARBA"/>
</dbReference>
<protein>
    <submittedName>
        <fullName evidence="4">RNA-binding transcriptional accessory protein</fullName>
    </submittedName>
</protein>
<dbReference type="PROSITE" id="PS50126">
    <property type="entry name" value="S1"/>
    <property type="match status" value="1"/>
</dbReference>
<accession>A0A917XYE0</accession>
<dbReference type="InterPro" id="IPR006641">
    <property type="entry name" value="YqgF/RNaseH-like_dom"/>
</dbReference>
<dbReference type="EMBL" id="BMMM01000003">
    <property type="protein sequence ID" value="GGN59531.1"/>
    <property type="molecule type" value="Genomic_DNA"/>
</dbReference>
<evidence type="ECO:0000313" key="5">
    <source>
        <dbReference type="Proteomes" id="UP000600365"/>
    </source>
</evidence>
<dbReference type="GO" id="GO:0003729">
    <property type="term" value="F:mRNA binding"/>
    <property type="evidence" value="ECO:0007669"/>
    <property type="project" value="TreeGrafter"/>
</dbReference>
<dbReference type="PANTHER" id="PTHR10724">
    <property type="entry name" value="30S RIBOSOMAL PROTEIN S1"/>
    <property type="match status" value="1"/>
</dbReference>
<dbReference type="AlphaFoldDB" id="A0A917XYE0"/>
<dbReference type="InterPro" id="IPR050437">
    <property type="entry name" value="Ribos_protein_bS1-like"/>
</dbReference>
<dbReference type="Pfam" id="PF00575">
    <property type="entry name" value="S1"/>
    <property type="match status" value="1"/>
</dbReference>
<dbReference type="GO" id="GO:0003735">
    <property type="term" value="F:structural constituent of ribosome"/>
    <property type="evidence" value="ECO:0007669"/>
    <property type="project" value="TreeGrafter"/>
</dbReference>
<dbReference type="InterPro" id="IPR012340">
    <property type="entry name" value="NA-bd_OB-fold"/>
</dbReference>
<dbReference type="InterPro" id="IPR023319">
    <property type="entry name" value="Tex-like_HTH_dom_sf"/>
</dbReference>
<dbReference type="PANTHER" id="PTHR10724:SF10">
    <property type="entry name" value="S1 RNA-BINDING DOMAIN-CONTAINING PROTEIN 1"/>
    <property type="match status" value="1"/>
</dbReference>
<dbReference type="InterPro" id="IPR018974">
    <property type="entry name" value="Tex-like_N"/>
</dbReference>
<dbReference type="InterPro" id="IPR023323">
    <property type="entry name" value="Tex-like_dom_sf"/>
</dbReference>
<evidence type="ECO:0000256" key="1">
    <source>
        <dbReference type="PROSITE-ProRule" id="PRU00182"/>
    </source>
</evidence>
<dbReference type="SUPFAM" id="SSF50249">
    <property type="entry name" value="Nucleic acid-binding proteins"/>
    <property type="match status" value="1"/>
</dbReference>
<dbReference type="Gene3D" id="1.10.10.650">
    <property type="entry name" value="RuvA domain 2-like"/>
    <property type="match status" value="1"/>
</dbReference>
<feature type="region of interest" description="Disordered" evidence="2">
    <location>
        <begin position="725"/>
        <end position="800"/>
    </location>
</feature>
<organism evidence="4 5">
    <name type="scientific">Streptomyces albiflavescens</name>
    <dbReference type="NCBI Taxonomy" id="1623582"/>
    <lineage>
        <taxon>Bacteria</taxon>
        <taxon>Bacillati</taxon>
        <taxon>Actinomycetota</taxon>
        <taxon>Actinomycetes</taxon>
        <taxon>Kitasatosporales</taxon>
        <taxon>Streptomycetaceae</taxon>
        <taxon>Streptomyces</taxon>
    </lineage>
</organism>
<dbReference type="SUPFAM" id="SSF53098">
    <property type="entry name" value="Ribonuclease H-like"/>
    <property type="match status" value="1"/>
</dbReference>
<dbReference type="InterPro" id="IPR055179">
    <property type="entry name" value="Tex-like_central_region"/>
</dbReference>
<dbReference type="RefSeq" id="WP_189185893.1">
    <property type="nucleotide sequence ID" value="NZ_BMMM01000003.1"/>
</dbReference>
<comment type="caution">
    <text evidence="4">The sequence shown here is derived from an EMBL/GenBank/DDBJ whole genome shotgun (WGS) entry which is preliminary data.</text>
</comment>
<keyword evidence="5" id="KW-1185">Reference proteome</keyword>
<feature type="domain" description="S1 motif" evidence="3">
    <location>
        <begin position="655"/>
        <end position="724"/>
    </location>
</feature>
<dbReference type="SMART" id="SM00316">
    <property type="entry name" value="S1"/>
    <property type="match status" value="1"/>
</dbReference>
<dbReference type="FunFam" id="1.10.10.650:FF:000001">
    <property type="entry name" value="S1 RNA-binding domain 1"/>
    <property type="match status" value="1"/>
</dbReference>